<dbReference type="AlphaFoldDB" id="A0A5J6MRQ5"/>
<accession>A0A5J6MRQ5</accession>
<dbReference type="KEGG" id="htq:FRZ44_51220"/>
<gene>
    <name evidence="1" type="ORF">FRZ44_51220</name>
</gene>
<evidence type="ECO:0000313" key="1">
    <source>
        <dbReference type="EMBL" id="QEX19807.1"/>
    </source>
</evidence>
<dbReference type="Proteomes" id="UP000326202">
    <property type="component" value="Chromosome"/>
</dbReference>
<dbReference type="RefSeq" id="WP_151179838.1">
    <property type="nucleotide sequence ID" value="NZ_CP042906.1"/>
</dbReference>
<organism evidence="1 2">
    <name type="scientific">Hypericibacter terrae</name>
    <dbReference type="NCBI Taxonomy" id="2602015"/>
    <lineage>
        <taxon>Bacteria</taxon>
        <taxon>Pseudomonadati</taxon>
        <taxon>Pseudomonadota</taxon>
        <taxon>Alphaproteobacteria</taxon>
        <taxon>Rhodospirillales</taxon>
        <taxon>Dongiaceae</taxon>
        <taxon>Hypericibacter</taxon>
    </lineage>
</organism>
<reference evidence="1 2" key="1">
    <citation type="submission" date="2019-08" db="EMBL/GenBank/DDBJ databases">
        <title>Hyperibacter terrae gen. nov., sp. nov. and Hyperibacter viscosus sp. nov., two new members in the family Rhodospirillaceae isolated from the rhizosphere of Hypericum perforatum.</title>
        <authorList>
            <person name="Noviana Z."/>
        </authorList>
    </citation>
    <scope>NUCLEOTIDE SEQUENCE [LARGE SCALE GENOMIC DNA]</scope>
    <source>
        <strain evidence="1 2">R5913</strain>
    </source>
</reference>
<dbReference type="OrthoDB" id="8231795at2"/>
<protein>
    <submittedName>
        <fullName evidence="1">Uncharacterized protein</fullName>
    </submittedName>
</protein>
<proteinExistence type="predicted"/>
<evidence type="ECO:0000313" key="2">
    <source>
        <dbReference type="Proteomes" id="UP000326202"/>
    </source>
</evidence>
<keyword evidence="2" id="KW-1185">Reference proteome</keyword>
<name>A0A5J6MRQ5_9PROT</name>
<sequence length="130" mass="14530">MVPAAADNLGVAGTWTVLIPDAFPRFIFTWRIAADGSYDEDGRNSATERRIQPTFHGRWTLEGERLVLRQTEYNYVFDGTLSRTSYAGDLYLEGVLVSRFCAAKGETAPKRCWQAPLISDATAPPAWLEE</sequence>
<dbReference type="EMBL" id="CP042906">
    <property type="protein sequence ID" value="QEX19807.1"/>
    <property type="molecule type" value="Genomic_DNA"/>
</dbReference>